<proteinExistence type="predicted"/>
<accession>A0A415DTZ0</accession>
<dbReference type="InterPro" id="IPR043129">
    <property type="entry name" value="ATPase_NBD"/>
</dbReference>
<gene>
    <name evidence="2" type="primary">tsaB</name>
    <name evidence="2" type="ORF">DW099_19005</name>
</gene>
<feature type="domain" description="Gcp-like" evidence="1">
    <location>
        <begin position="34"/>
        <end position="242"/>
    </location>
</feature>
<dbReference type="PANTHER" id="PTHR11735">
    <property type="entry name" value="TRNA N6-ADENOSINE THREONYLCARBAMOYLTRANSFERASE"/>
    <property type="match status" value="1"/>
</dbReference>
<dbReference type="InterPro" id="IPR022496">
    <property type="entry name" value="T6A_TsaB"/>
</dbReference>
<evidence type="ECO:0000259" key="1">
    <source>
        <dbReference type="Pfam" id="PF00814"/>
    </source>
</evidence>
<protein>
    <submittedName>
        <fullName evidence="2">tRNA (Adenosine(37)-N6)-threonylcarbamoyltransferase complex dimerization subunit type 1 TsaB</fullName>
    </submittedName>
</protein>
<dbReference type="EMBL" id="QRMS01000009">
    <property type="protein sequence ID" value="RHJ83407.1"/>
    <property type="molecule type" value="Genomic_DNA"/>
</dbReference>
<name>A0A415DTZ0_9FIRM</name>
<sequence length="264" mass="28708">MYILAIETTGPLGSVAITDGAGNCSLKISGEEMNHLKDLMPMAQQLMDEWKLAKSDLSAVAASIGPGSFTGIRIGVSTARAVAQALNLPAISVPTLDMFKQRCDGMSLIVPIFNARRGQVYGGVFDEAGDDILQSGPYLLTEVFEAVEAHLEDVRSEMPCGMLQAASVKFYGDGVDAYAQELADFKEKMLKLEGCRVLNAPKDERYQDAGMTARAAVKKYRNGELISADQLLPDYMRVTEAEQKLKDGSLARERAAKMARFKAR</sequence>
<dbReference type="Gene3D" id="3.30.420.40">
    <property type="match status" value="2"/>
</dbReference>
<dbReference type="GO" id="GO:0016740">
    <property type="term" value="F:transferase activity"/>
    <property type="evidence" value="ECO:0007669"/>
    <property type="project" value="UniProtKB-KW"/>
</dbReference>
<keyword evidence="3" id="KW-1185">Reference proteome</keyword>
<dbReference type="GO" id="GO:0002949">
    <property type="term" value="P:tRNA threonylcarbamoyladenosine modification"/>
    <property type="evidence" value="ECO:0007669"/>
    <property type="project" value="InterPro"/>
</dbReference>
<evidence type="ECO:0000313" key="2">
    <source>
        <dbReference type="EMBL" id="RHJ83407.1"/>
    </source>
</evidence>
<dbReference type="OrthoDB" id="9784166at2"/>
<dbReference type="STRING" id="1776384.GCA_900086585_01498"/>
<dbReference type="Pfam" id="PF00814">
    <property type="entry name" value="TsaD"/>
    <property type="match status" value="1"/>
</dbReference>
<dbReference type="GO" id="GO:0005829">
    <property type="term" value="C:cytosol"/>
    <property type="evidence" value="ECO:0007669"/>
    <property type="project" value="TreeGrafter"/>
</dbReference>
<dbReference type="NCBIfam" id="TIGR03725">
    <property type="entry name" value="T6A_YeaZ"/>
    <property type="match status" value="1"/>
</dbReference>
<evidence type="ECO:0000313" key="3">
    <source>
        <dbReference type="Proteomes" id="UP000284841"/>
    </source>
</evidence>
<reference evidence="2 3" key="1">
    <citation type="submission" date="2018-08" db="EMBL/GenBank/DDBJ databases">
        <title>A genome reference for cultivated species of the human gut microbiota.</title>
        <authorList>
            <person name="Zou Y."/>
            <person name="Xue W."/>
            <person name="Luo G."/>
        </authorList>
    </citation>
    <scope>NUCLEOTIDE SEQUENCE [LARGE SCALE GENOMIC DNA]</scope>
    <source>
        <strain evidence="2 3">AM07-24</strain>
    </source>
</reference>
<dbReference type="Proteomes" id="UP000284841">
    <property type="component" value="Unassembled WGS sequence"/>
</dbReference>
<dbReference type="PANTHER" id="PTHR11735:SF11">
    <property type="entry name" value="TRNA THREONYLCARBAMOYLADENOSINE BIOSYNTHESIS PROTEIN TSAB"/>
    <property type="match status" value="1"/>
</dbReference>
<keyword evidence="2" id="KW-0808">Transferase</keyword>
<comment type="caution">
    <text evidence="2">The sequence shown here is derived from an EMBL/GenBank/DDBJ whole genome shotgun (WGS) entry which is preliminary data.</text>
</comment>
<dbReference type="CDD" id="cd24032">
    <property type="entry name" value="ASKHA_NBD_TsaB"/>
    <property type="match status" value="1"/>
</dbReference>
<dbReference type="RefSeq" id="WP_118336684.1">
    <property type="nucleotide sequence ID" value="NZ_AP025567.1"/>
</dbReference>
<dbReference type="SUPFAM" id="SSF53067">
    <property type="entry name" value="Actin-like ATPase domain"/>
    <property type="match status" value="2"/>
</dbReference>
<organism evidence="2 3">
    <name type="scientific">Emergencia timonensis</name>
    <dbReference type="NCBI Taxonomy" id="1776384"/>
    <lineage>
        <taxon>Bacteria</taxon>
        <taxon>Bacillati</taxon>
        <taxon>Bacillota</taxon>
        <taxon>Clostridia</taxon>
        <taxon>Peptostreptococcales</taxon>
        <taxon>Anaerovoracaceae</taxon>
        <taxon>Emergencia</taxon>
    </lineage>
</organism>
<dbReference type="AlphaFoldDB" id="A0A415DTZ0"/>
<dbReference type="InterPro" id="IPR000905">
    <property type="entry name" value="Gcp-like_dom"/>
</dbReference>